<evidence type="ECO:0000256" key="1">
    <source>
        <dbReference type="SAM" id="MobiDB-lite"/>
    </source>
</evidence>
<feature type="non-terminal residue" evidence="2">
    <location>
        <position position="1"/>
    </location>
</feature>
<name>A0ABN7UV07_GIGMA</name>
<gene>
    <name evidence="2" type="ORF">GMARGA_LOCUS10187</name>
</gene>
<comment type="caution">
    <text evidence="2">The sequence shown here is derived from an EMBL/GenBank/DDBJ whole genome shotgun (WGS) entry which is preliminary data.</text>
</comment>
<organism evidence="2 3">
    <name type="scientific">Gigaspora margarita</name>
    <dbReference type="NCBI Taxonomy" id="4874"/>
    <lineage>
        <taxon>Eukaryota</taxon>
        <taxon>Fungi</taxon>
        <taxon>Fungi incertae sedis</taxon>
        <taxon>Mucoromycota</taxon>
        <taxon>Glomeromycotina</taxon>
        <taxon>Glomeromycetes</taxon>
        <taxon>Diversisporales</taxon>
        <taxon>Gigasporaceae</taxon>
        <taxon>Gigaspora</taxon>
    </lineage>
</organism>
<feature type="region of interest" description="Disordered" evidence="1">
    <location>
        <begin position="328"/>
        <end position="351"/>
    </location>
</feature>
<dbReference type="Proteomes" id="UP000789901">
    <property type="component" value="Unassembled WGS sequence"/>
</dbReference>
<accession>A0ABN7UV07</accession>
<sequence>ESYSSEGEGYDSWSGIGYCYGAEDKKIRNDGEKAAQLLPRSFSPEVKLFEGRKIAREKEIFSKVDAVLEPGNLVLDLIDGVYKEVLTKEKLEKKKNPTFETYQNFTEPSHEALIGYQRLAEMDISIRTELNDLGLEENYPLETREEEAVDLHVDMPETVDNVKVLTEKEKLDHACKLWLKKVTKFRETVGCNGNNGPKEESQYLNERVAEIGDGKSKKVRDEDRTIERLIRINEESTNGLVEFSSSRRELKRQPERKLTEINNMPNADGCYRHKIWESTDISDDKEEIVVRRHYQNTKEDNSASQFDPGEFCWQKSQLKKIRKEKLVGSNDNNNNRIKNSMKKRGSLVPSEDDEALDKINWEVLVRNNNENDEEKNHKKEKPLEESLHQKWNRRLQISYKKMNDLPKSNREINQNIKHAENGEIVTSKVGNVSERIDIIEAIDSEIVHHLFDPGGSICPNILCRPKES</sequence>
<proteinExistence type="predicted"/>
<reference evidence="2 3" key="1">
    <citation type="submission" date="2021-06" db="EMBL/GenBank/DDBJ databases">
        <authorList>
            <person name="Kallberg Y."/>
            <person name="Tangrot J."/>
            <person name="Rosling A."/>
        </authorList>
    </citation>
    <scope>NUCLEOTIDE SEQUENCE [LARGE SCALE GENOMIC DNA]</scope>
    <source>
        <strain evidence="2 3">120-4 pot B 10/14</strain>
    </source>
</reference>
<dbReference type="EMBL" id="CAJVQB010005644">
    <property type="protein sequence ID" value="CAG8666669.1"/>
    <property type="molecule type" value="Genomic_DNA"/>
</dbReference>
<protein>
    <submittedName>
        <fullName evidence="2">16662_t:CDS:1</fullName>
    </submittedName>
</protein>
<evidence type="ECO:0000313" key="3">
    <source>
        <dbReference type="Proteomes" id="UP000789901"/>
    </source>
</evidence>
<keyword evidence="3" id="KW-1185">Reference proteome</keyword>
<evidence type="ECO:0000313" key="2">
    <source>
        <dbReference type="EMBL" id="CAG8666669.1"/>
    </source>
</evidence>